<organism evidence="1 2">
    <name type="scientific">Aspergillus granulosus</name>
    <dbReference type="NCBI Taxonomy" id="176169"/>
    <lineage>
        <taxon>Eukaryota</taxon>
        <taxon>Fungi</taxon>
        <taxon>Dikarya</taxon>
        <taxon>Ascomycota</taxon>
        <taxon>Pezizomycotina</taxon>
        <taxon>Eurotiomycetes</taxon>
        <taxon>Eurotiomycetidae</taxon>
        <taxon>Eurotiales</taxon>
        <taxon>Aspergillaceae</taxon>
        <taxon>Aspergillus</taxon>
        <taxon>Aspergillus subgen. Nidulantes</taxon>
    </lineage>
</organism>
<evidence type="ECO:0000313" key="2">
    <source>
        <dbReference type="Proteomes" id="UP001610334"/>
    </source>
</evidence>
<evidence type="ECO:0000313" key="1">
    <source>
        <dbReference type="EMBL" id="KAL2811854.1"/>
    </source>
</evidence>
<name>A0ABR4H8S1_9EURO</name>
<dbReference type="Proteomes" id="UP001610334">
    <property type="component" value="Unassembled WGS sequence"/>
</dbReference>
<comment type="caution">
    <text evidence="1">The sequence shown here is derived from an EMBL/GenBank/DDBJ whole genome shotgun (WGS) entry which is preliminary data.</text>
</comment>
<reference evidence="1 2" key="1">
    <citation type="submission" date="2024-07" db="EMBL/GenBank/DDBJ databases">
        <title>Section-level genome sequencing and comparative genomics of Aspergillus sections Usti and Cavernicolus.</title>
        <authorList>
            <consortium name="Lawrence Berkeley National Laboratory"/>
            <person name="Nybo J.L."/>
            <person name="Vesth T.C."/>
            <person name="Theobald S."/>
            <person name="Frisvad J.C."/>
            <person name="Larsen T.O."/>
            <person name="Kjaerboelling I."/>
            <person name="Rothschild-Mancinelli K."/>
            <person name="Lyhne E.K."/>
            <person name="Kogle M.E."/>
            <person name="Barry K."/>
            <person name="Clum A."/>
            <person name="Na H."/>
            <person name="Ledsgaard L."/>
            <person name="Lin J."/>
            <person name="Lipzen A."/>
            <person name="Kuo A."/>
            <person name="Riley R."/>
            <person name="Mondo S."/>
            <person name="Labutti K."/>
            <person name="Haridas S."/>
            <person name="Pangalinan J."/>
            <person name="Salamov A.A."/>
            <person name="Simmons B.A."/>
            <person name="Magnuson J.K."/>
            <person name="Chen J."/>
            <person name="Drula E."/>
            <person name="Henrissat B."/>
            <person name="Wiebenga A."/>
            <person name="Lubbers R.J."/>
            <person name="Gomes A.C."/>
            <person name="Makela M.R."/>
            <person name="Stajich J."/>
            <person name="Grigoriev I.V."/>
            <person name="Mortensen U.H."/>
            <person name="De Vries R.P."/>
            <person name="Baker S.E."/>
            <person name="Andersen M.R."/>
        </authorList>
    </citation>
    <scope>NUCLEOTIDE SEQUENCE [LARGE SCALE GENOMIC DNA]</scope>
    <source>
        <strain evidence="1 2">CBS 588.65</strain>
    </source>
</reference>
<keyword evidence="2" id="KW-1185">Reference proteome</keyword>
<protein>
    <submittedName>
        <fullName evidence="1">Uncharacterized protein</fullName>
    </submittedName>
</protein>
<gene>
    <name evidence="1" type="ORF">BJX63DRAFT_443826</name>
</gene>
<proteinExistence type="predicted"/>
<accession>A0ABR4H8S1</accession>
<dbReference type="EMBL" id="JBFXLT010000053">
    <property type="protein sequence ID" value="KAL2811854.1"/>
    <property type="molecule type" value="Genomic_DNA"/>
</dbReference>
<sequence length="257" mass="29809">MANFRISSADIFLLDRWQEDSPLSIDAQREQIFAEYVALGVSGREPYENRDQDRQLSEQERELLDRVRQPSAERLPVRTGPWLRTCYGPSTEAAWSAIQDNLEGSISNARIYNDASLYNFEPHWEKIFLRAPQLVDYRYPLGDYEDETQEALSEAIEDHGLDPEKARESGYDQDEDANPWPIFYSKLPREVLIVWFDECGRTIRYVREALDEAVEMASLPNYMLNEHDCWVNAKIGKSYRWGQPQGPPYSEPSGDSD</sequence>